<keyword evidence="1" id="KW-0472">Membrane</keyword>
<comment type="caution">
    <text evidence="2">The sequence shown here is derived from an EMBL/GenBank/DDBJ whole genome shotgun (WGS) entry which is preliminary data.</text>
</comment>
<evidence type="ECO:0000256" key="1">
    <source>
        <dbReference type="SAM" id="Phobius"/>
    </source>
</evidence>
<dbReference type="Proteomes" id="UP000195893">
    <property type="component" value="Unassembled WGS sequence"/>
</dbReference>
<proteinExistence type="predicted"/>
<name>A0A1Y5N7F1_9BACT</name>
<reference evidence="2 3" key="1">
    <citation type="submission" date="2017-04" db="EMBL/GenBank/DDBJ databases">
        <title>Complete genome of Campylobacter concisus ATCC 33237T and draft genomes for an additional eight well characterized C. concisus strains.</title>
        <authorList>
            <person name="Cornelius A.J."/>
            <person name="Miller W.G."/>
            <person name="Lastovica A.J."/>
            <person name="On S.L."/>
            <person name="French N.P."/>
            <person name="Vandenberg O."/>
            <person name="Biggs P.J."/>
        </authorList>
    </citation>
    <scope>NUCLEOTIDE SEQUENCE [LARGE SCALE GENOMIC DNA]</scope>
    <source>
        <strain evidence="2 3">Lasto127.99</strain>
    </source>
</reference>
<keyword evidence="1" id="KW-0812">Transmembrane</keyword>
<organism evidence="2 3">
    <name type="scientific">Campylobacter concisus</name>
    <dbReference type="NCBI Taxonomy" id="199"/>
    <lineage>
        <taxon>Bacteria</taxon>
        <taxon>Pseudomonadati</taxon>
        <taxon>Campylobacterota</taxon>
        <taxon>Epsilonproteobacteria</taxon>
        <taxon>Campylobacterales</taxon>
        <taxon>Campylobacteraceae</taxon>
        <taxon>Campylobacter</taxon>
    </lineage>
</organism>
<evidence type="ECO:0000313" key="3">
    <source>
        <dbReference type="Proteomes" id="UP000195893"/>
    </source>
</evidence>
<keyword evidence="1" id="KW-1133">Transmembrane helix</keyword>
<feature type="transmembrane region" description="Helical" evidence="1">
    <location>
        <begin position="6"/>
        <end position="24"/>
    </location>
</feature>
<sequence length="316" mass="37639">MLCKKWLIVFLTTSIFILPIIFCIKFMPYHNLKLLTLNSNDIIYFSDSVMKSHSKCEKNPIGVDDILREMGLHVINLNSSAYSPILYKDYIKIIPKNTTVVVPINLRSFSEEWFYFNQYRFIAQRIIYSMLALDLRAVYQAIYDYFIYTKEKYNSLNIIRDNNNLGTINNIQKIKIDEDFYCYDKFYYKKEEFKDKLSLKYKSFYMYKLDRNHEMFKYINEMINYAKSHSIKLVFYITPINIDHGKVIVGDDFKSSVENNVKIIKQFFIDHNITVLDLSHGVPGENFIDQNYVCEHLDYNGRKIIAKNIIKIILQN</sequence>
<dbReference type="EMBL" id="NDYQ01000012">
    <property type="protein sequence ID" value="OUT16786.1"/>
    <property type="molecule type" value="Genomic_DNA"/>
</dbReference>
<accession>A0A1Y5N7F1</accession>
<gene>
    <name evidence="2" type="ORF">B9N60_07440</name>
</gene>
<evidence type="ECO:0000313" key="2">
    <source>
        <dbReference type="EMBL" id="OUT16786.1"/>
    </source>
</evidence>
<dbReference type="RefSeq" id="WP_087581890.1">
    <property type="nucleotide sequence ID" value="NZ_NDYQ01000012.1"/>
</dbReference>
<protein>
    <submittedName>
        <fullName evidence="2">Uncharacterized protein</fullName>
    </submittedName>
</protein>
<dbReference type="AlphaFoldDB" id="A0A1Y5N7F1"/>